<dbReference type="Proteomes" id="UP000323506">
    <property type="component" value="Chromosome A11"/>
</dbReference>
<accession>A0A5D2ELP9</accession>
<evidence type="ECO:0000313" key="1">
    <source>
        <dbReference type="EMBL" id="TYG94616.1"/>
    </source>
</evidence>
<sequence length="83" mass="9269">MAEEVRCRYEGRGAADMARPFVGCTEERGCTYDVARPLVKAAAQRNPRVPEVSICSGHLGRFKIGHYCKMSLKFGLQLYVGQM</sequence>
<dbReference type="AlphaFoldDB" id="A0A5D2ELP9"/>
<keyword evidence="2" id="KW-1185">Reference proteome</keyword>
<evidence type="ECO:0000313" key="2">
    <source>
        <dbReference type="Proteomes" id="UP000323506"/>
    </source>
</evidence>
<organism evidence="1 2">
    <name type="scientific">Gossypium darwinii</name>
    <name type="common">Darwin's cotton</name>
    <name type="synonym">Gossypium barbadense var. darwinii</name>
    <dbReference type="NCBI Taxonomy" id="34276"/>
    <lineage>
        <taxon>Eukaryota</taxon>
        <taxon>Viridiplantae</taxon>
        <taxon>Streptophyta</taxon>
        <taxon>Embryophyta</taxon>
        <taxon>Tracheophyta</taxon>
        <taxon>Spermatophyta</taxon>
        <taxon>Magnoliopsida</taxon>
        <taxon>eudicotyledons</taxon>
        <taxon>Gunneridae</taxon>
        <taxon>Pentapetalae</taxon>
        <taxon>rosids</taxon>
        <taxon>malvids</taxon>
        <taxon>Malvales</taxon>
        <taxon>Malvaceae</taxon>
        <taxon>Malvoideae</taxon>
        <taxon>Gossypium</taxon>
    </lineage>
</organism>
<name>A0A5D2ELP9_GOSDA</name>
<gene>
    <name evidence="1" type="ORF">ES288_A11G202500v1</name>
</gene>
<protein>
    <submittedName>
        <fullName evidence="1">Uncharacterized protein</fullName>
    </submittedName>
</protein>
<reference evidence="1 2" key="1">
    <citation type="submission" date="2019-06" db="EMBL/GenBank/DDBJ databases">
        <title>WGS assembly of Gossypium darwinii.</title>
        <authorList>
            <person name="Chen Z.J."/>
            <person name="Sreedasyam A."/>
            <person name="Ando A."/>
            <person name="Song Q."/>
            <person name="De L."/>
            <person name="Hulse-Kemp A."/>
            <person name="Ding M."/>
            <person name="Ye W."/>
            <person name="Kirkbride R."/>
            <person name="Jenkins J."/>
            <person name="Plott C."/>
            <person name="Lovell J."/>
            <person name="Lin Y.-M."/>
            <person name="Vaughn R."/>
            <person name="Liu B."/>
            <person name="Li W."/>
            <person name="Simpson S."/>
            <person name="Scheffler B."/>
            <person name="Saski C."/>
            <person name="Grover C."/>
            <person name="Hu G."/>
            <person name="Conover J."/>
            <person name="Carlson J."/>
            <person name="Shu S."/>
            <person name="Boston L."/>
            <person name="Williams M."/>
            <person name="Peterson D."/>
            <person name="Mcgee K."/>
            <person name="Jones D."/>
            <person name="Wendel J."/>
            <person name="Stelly D."/>
            <person name="Grimwood J."/>
            <person name="Schmutz J."/>
        </authorList>
    </citation>
    <scope>NUCLEOTIDE SEQUENCE [LARGE SCALE GENOMIC DNA]</scope>
    <source>
        <strain evidence="1">1808015.09</strain>
    </source>
</reference>
<dbReference type="EMBL" id="CM017698">
    <property type="protein sequence ID" value="TYG94616.1"/>
    <property type="molecule type" value="Genomic_DNA"/>
</dbReference>
<proteinExistence type="predicted"/>